<gene>
    <name evidence="1" type="ORF">GRFL_1055</name>
</gene>
<dbReference type="AlphaFoldDB" id="A0A1L7I2E6"/>
<proteinExistence type="predicted"/>
<name>A0A1L7I2E6_9FLAO</name>
<organism evidence="1 2">
    <name type="scientific">Christiangramia flava JLT2011</name>
    <dbReference type="NCBI Taxonomy" id="1229726"/>
    <lineage>
        <taxon>Bacteria</taxon>
        <taxon>Pseudomonadati</taxon>
        <taxon>Bacteroidota</taxon>
        <taxon>Flavobacteriia</taxon>
        <taxon>Flavobacteriales</taxon>
        <taxon>Flavobacteriaceae</taxon>
        <taxon>Christiangramia</taxon>
    </lineage>
</organism>
<reference evidence="1 2" key="1">
    <citation type="submission" date="2016-07" db="EMBL/GenBank/DDBJ databases">
        <title>Multi-omics approach to identify versatile polysaccharide utilization systems of a marine flavobacterium Gramella flava.</title>
        <authorList>
            <person name="Tang K."/>
        </authorList>
    </citation>
    <scope>NUCLEOTIDE SEQUENCE [LARGE SCALE GENOMIC DNA]</scope>
    <source>
        <strain evidence="1 2">JLT2011</strain>
    </source>
</reference>
<protein>
    <submittedName>
        <fullName evidence="1">Uncharacterized protein</fullName>
    </submittedName>
</protein>
<dbReference type="EMBL" id="CP016359">
    <property type="protein sequence ID" value="APU67779.1"/>
    <property type="molecule type" value="Genomic_DNA"/>
</dbReference>
<accession>A0A1L7I2E6</accession>
<evidence type="ECO:0000313" key="1">
    <source>
        <dbReference type="EMBL" id="APU67779.1"/>
    </source>
</evidence>
<sequence length="43" mass="5174">MLGPRKIKIIEFDRILRSFCVKKLRKKNPPEEFPKDILKFMIG</sequence>
<dbReference type="KEGG" id="gfl:GRFL_1055"/>
<evidence type="ECO:0000313" key="2">
    <source>
        <dbReference type="Proteomes" id="UP000186230"/>
    </source>
</evidence>
<dbReference type="Proteomes" id="UP000186230">
    <property type="component" value="Chromosome"/>
</dbReference>
<keyword evidence="2" id="KW-1185">Reference proteome</keyword>